<feature type="domain" description="CCHC-type" evidence="3">
    <location>
        <begin position="255"/>
        <end position="270"/>
    </location>
</feature>
<evidence type="ECO:0000313" key="4">
    <source>
        <dbReference type="EMBL" id="KAJ4844323.1"/>
    </source>
</evidence>
<name>A0A9Q0G682_9ROSI</name>
<evidence type="ECO:0000313" key="5">
    <source>
        <dbReference type="Proteomes" id="UP001141552"/>
    </source>
</evidence>
<dbReference type="Pfam" id="PF00098">
    <property type="entry name" value="zf-CCHC"/>
    <property type="match status" value="1"/>
</dbReference>
<gene>
    <name evidence="4" type="ORF">Tsubulata_021195</name>
</gene>
<dbReference type="EMBL" id="JAKUCV010001985">
    <property type="protein sequence ID" value="KAJ4844323.1"/>
    <property type="molecule type" value="Genomic_DNA"/>
</dbReference>
<dbReference type="GO" id="GO:0003676">
    <property type="term" value="F:nucleic acid binding"/>
    <property type="evidence" value="ECO:0007669"/>
    <property type="project" value="InterPro"/>
</dbReference>
<evidence type="ECO:0000259" key="3">
    <source>
        <dbReference type="PROSITE" id="PS50158"/>
    </source>
</evidence>
<feature type="region of interest" description="Disordered" evidence="2">
    <location>
        <begin position="198"/>
        <end position="222"/>
    </location>
</feature>
<protein>
    <recommendedName>
        <fullName evidence="3">CCHC-type domain-containing protein</fullName>
    </recommendedName>
</protein>
<dbReference type="PANTHER" id="PTHR47481">
    <property type="match status" value="1"/>
</dbReference>
<organism evidence="4 5">
    <name type="scientific">Turnera subulata</name>
    <dbReference type="NCBI Taxonomy" id="218843"/>
    <lineage>
        <taxon>Eukaryota</taxon>
        <taxon>Viridiplantae</taxon>
        <taxon>Streptophyta</taxon>
        <taxon>Embryophyta</taxon>
        <taxon>Tracheophyta</taxon>
        <taxon>Spermatophyta</taxon>
        <taxon>Magnoliopsida</taxon>
        <taxon>eudicotyledons</taxon>
        <taxon>Gunneridae</taxon>
        <taxon>Pentapetalae</taxon>
        <taxon>rosids</taxon>
        <taxon>fabids</taxon>
        <taxon>Malpighiales</taxon>
        <taxon>Passifloraceae</taxon>
        <taxon>Turnera</taxon>
    </lineage>
</organism>
<dbReference type="AlphaFoldDB" id="A0A9Q0G682"/>
<evidence type="ECO:0000256" key="2">
    <source>
        <dbReference type="SAM" id="MobiDB-lite"/>
    </source>
</evidence>
<keyword evidence="5" id="KW-1185">Reference proteome</keyword>
<dbReference type="SUPFAM" id="SSF57756">
    <property type="entry name" value="Retrovirus zinc finger-like domains"/>
    <property type="match status" value="1"/>
</dbReference>
<proteinExistence type="predicted"/>
<dbReference type="PANTHER" id="PTHR47481:SF29">
    <property type="entry name" value="RETROTRANSPOSON GAG DOMAIN-CONTAINING PROTEIN"/>
    <property type="match status" value="1"/>
</dbReference>
<comment type="caution">
    <text evidence="4">The sequence shown here is derived from an EMBL/GenBank/DDBJ whole genome shotgun (WGS) entry which is preliminary data.</text>
</comment>
<dbReference type="InterPro" id="IPR001878">
    <property type="entry name" value="Znf_CCHC"/>
</dbReference>
<feature type="region of interest" description="Disordered" evidence="2">
    <location>
        <begin position="1"/>
        <end position="30"/>
    </location>
</feature>
<dbReference type="InterPro" id="IPR036875">
    <property type="entry name" value="Znf_CCHC_sf"/>
</dbReference>
<dbReference type="Pfam" id="PF22936">
    <property type="entry name" value="Pol_BBD"/>
    <property type="match status" value="1"/>
</dbReference>
<accession>A0A9Q0G682</accession>
<reference evidence="4" key="2">
    <citation type="journal article" date="2023" name="Plants (Basel)">
        <title>Annotation of the Turnera subulata (Passifloraceae) Draft Genome Reveals the S-Locus Evolved after the Divergence of Turneroideae from Passifloroideae in a Stepwise Manner.</title>
        <authorList>
            <person name="Henning P.M."/>
            <person name="Roalson E.H."/>
            <person name="Mir W."/>
            <person name="McCubbin A.G."/>
            <person name="Shore J.S."/>
        </authorList>
    </citation>
    <scope>NUCLEOTIDE SEQUENCE</scope>
    <source>
        <strain evidence="4">F60SS</strain>
    </source>
</reference>
<keyword evidence="1" id="KW-0862">Zinc</keyword>
<dbReference type="OrthoDB" id="1752333at2759"/>
<sequence>MSSDSLPTPTTTNTTVGSSTSSSTFSPTPTVSDIHRIVKIQLDLTNYLLWKSIFLSALQAHQLDGYITGEDPLLLLISLVYQIQEAKTLRDYLRAIGADPSELVLVLQVLNGLPAEYDSIVNPLLAQTPLPSFTHVCSLLLGFDSRVQQRTTSVPFSSSPATTLVTAPVTTTASSSTSLAASDSALVATSSGDCNNSTRSHYRGRRCGRGRRGGSNFYSRGGYMPRPDFSSRSYNTSYNSSSILGSAPSPPTLLCQYCGAPGHVARSCPSTVQQSLPALQIRDNVWYPDTGASVHMTHNPGMLLTSTPYHGLDKISVGDGTLLSIAAVGTSQLVTPTRVFHLRKVVYVPSYSKNLLSIRQLCHENHCLAEFTNNSFFLKDLTTQATLFHSISDGPLYPIPASAAFVGSSVQSAFIVSLSSTELWHQHLAHADNKVLSFLFRNNFIQSTYAFICEPPIPLHPHAYFTSIDIFSLTLPTTSSSTHTHGY</sequence>
<dbReference type="GO" id="GO:0008270">
    <property type="term" value="F:zinc ion binding"/>
    <property type="evidence" value="ECO:0007669"/>
    <property type="project" value="UniProtKB-KW"/>
</dbReference>
<dbReference type="SMART" id="SM00343">
    <property type="entry name" value="ZnF_C2HC"/>
    <property type="match status" value="1"/>
</dbReference>
<keyword evidence="1" id="KW-0479">Metal-binding</keyword>
<evidence type="ECO:0000256" key="1">
    <source>
        <dbReference type="PROSITE-ProRule" id="PRU00047"/>
    </source>
</evidence>
<reference evidence="4" key="1">
    <citation type="submission" date="2022-02" db="EMBL/GenBank/DDBJ databases">
        <authorList>
            <person name="Henning P.M."/>
            <person name="McCubbin A.G."/>
            <person name="Shore J.S."/>
        </authorList>
    </citation>
    <scope>NUCLEOTIDE SEQUENCE</scope>
    <source>
        <strain evidence="4">F60SS</strain>
        <tissue evidence="4">Leaves</tissue>
    </source>
</reference>
<feature type="compositionally biased region" description="Basic residues" evidence="2">
    <location>
        <begin position="200"/>
        <end position="212"/>
    </location>
</feature>
<dbReference type="Proteomes" id="UP001141552">
    <property type="component" value="Unassembled WGS sequence"/>
</dbReference>
<dbReference type="PROSITE" id="PS50158">
    <property type="entry name" value="ZF_CCHC"/>
    <property type="match status" value="1"/>
</dbReference>
<keyword evidence="1" id="KW-0863">Zinc-finger</keyword>
<dbReference type="InterPro" id="IPR054722">
    <property type="entry name" value="PolX-like_BBD"/>
</dbReference>